<dbReference type="AlphaFoldDB" id="A0A1F7IYT3"/>
<name>A0A1F7IYT3_9BACT</name>
<dbReference type="InterPro" id="IPR003735">
    <property type="entry name" value="Metal_Tscrpt_repr"/>
</dbReference>
<dbReference type="STRING" id="1802061.A3A93_03585"/>
<dbReference type="Proteomes" id="UP000177141">
    <property type="component" value="Unassembled WGS sequence"/>
</dbReference>
<dbReference type="GO" id="GO:0046872">
    <property type="term" value="F:metal ion binding"/>
    <property type="evidence" value="ECO:0007669"/>
    <property type="project" value="InterPro"/>
</dbReference>
<evidence type="ECO:0000313" key="2">
    <source>
        <dbReference type="Proteomes" id="UP000177141"/>
    </source>
</evidence>
<evidence type="ECO:0008006" key="3">
    <source>
        <dbReference type="Google" id="ProtNLM"/>
    </source>
</evidence>
<dbReference type="EMBL" id="MGAL01000014">
    <property type="protein sequence ID" value="OGK48518.1"/>
    <property type="molecule type" value="Genomic_DNA"/>
</dbReference>
<dbReference type="Pfam" id="PF02583">
    <property type="entry name" value="Trns_repr_metal"/>
    <property type="match status" value="1"/>
</dbReference>
<dbReference type="GO" id="GO:0045892">
    <property type="term" value="P:negative regulation of DNA-templated transcription"/>
    <property type="evidence" value="ECO:0007669"/>
    <property type="project" value="UniProtKB-ARBA"/>
</dbReference>
<gene>
    <name evidence="1" type="ORF">A3A93_03585</name>
</gene>
<comment type="caution">
    <text evidence="1">The sequence shown here is derived from an EMBL/GenBank/DDBJ whole genome shotgun (WGS) entry which is preliminary data.</text>
</comment>
<dbReference type="GO" id="GO:0003677">
    <property type="term" value="F:DNA binding"/>
    <property type="evidence" value="ECO:0007669"/>
    <property type="project" value="InterPro"/>
</dbReference>
<dbReference type="PANTHER" id="PTHR33677:SF3">
    <property type="entry name" value="COPPER-SENSING TRANSCRIPTIONAL REPRESSOR RICR"/>
    <property type="match status" value="1"/>
</dbReference>
<evidence type="ECO:0000313" key="1">
    <source>
        <dbReference type="EMBL" id="OGK48518.1"/>
    </source>
</evidence>
<dbReference type="InterPro" id="IPR038390">
    <property type="entry name" value="Metal_Tscrpt_repr_sf"/>
</dbReference>
<reference evidence="1 2" key="1">
    <citation type="journal article" date="2016" name="Nat. Commun.">
        <title>Thousands of microbial genomes shed light on interconnected biogeochemical processes in an aquifer system.</title>
        <authorList>
            <person name="Anantharaman K."/>
            <person name="Brown C.T."/>
            <person name="Hug L.A."/>
            <person name="Sharon I."/>
            <person name="Castelle C.J."/>
            <person name="Probst A.J."/>
            <person name="Thomas B.C."/>
            <person name="Singh A."/>
            <person name="Wilkins M.J."/>
            <person name="Karaoz U."/>
            <person name="Brodie E.L."/>
            <person name="Williams K.H."/>
            <person name="Hubbard S.S."/>
            <person name="Banfield J.F."/>
        </authorList>
    </citation>
    <scope>NUCLEOTIDE SEQUENCE [LARGE SCALE GENOMIC DNA]</scope>
</reference>
<protein>
    <recommendedName>
        <fullName evidence="3">Transcriptional regulator</fullName>
    </recommendedName>
</protein>
<accession>A0A1F7IYT3</accession>
<dbReference type="Gene3D" id="1.20.58.1000">
    <property type="entry name" value="Metal-sensitive repressor, helix protomer"/>
    <property type="match status" value="1"/>
</dbReference>
<proteinExistence type="predicted"/>
<dbReference type="PANTHER" id="PTHR33677">
    <property type="entry name" value="TRANSCRIPTIONAL REPRESSOR FRMR-RELATED"/>
    <property type="match status" value="1"/>
</dbReference>
<sequence length="88" mass="10414">MVHIKNNKHRILHRLKIVKGHLQKVYDMIEADQYCIDVLHHSLAVQKALKQIDMLMMEDHLNTCAIHQIKEGKEKKTVQELIGIYKFK</sequence>
<organism evidence="1 2">
    <name type="scientific">Candidatus Roizmanbacteria bacterium RIFCSPLOWO2_01_FULL_38_12</name>
    <dbReference type="NCBI Taxonomy" id="1802061"/>
    <lineage>
        <taxon>Bacteria</taxon>
        <taxon>Candidatus Roizmaniibacteriota</taxon>
    </lineage>
</organism>